<feature type="compositionally biased region" description="Acidic residues" evidence="1">
    <location>
        <begin position="864"/>
        <end position="878"/>
    </location>
</feature>
<feature type="compositionally biased region" description="Low complexity" evidence="1">
    <location>
        <begin position="895"/>
        <end position="918"/>
    </location>
</feature>
<feature type="region of interest" description="Disordered" evidence="1">
    <location>
        <begin position="834"/>
        <end position="918"/>
    </location>
</feature>
<dbReference type="Proteomes" id="UP000230586">
    <property type="component" value="Unassembled WGS sequence"/>
</dbReference>
<accession>A0A2M6XT02</accession>
<evidence type="ECO:0000313" key="2">
    <source>
        <dbReference type="EMBL" id="PIU10766.1"/>
    </source>
</evidence>
<feature type="non-terminal residue" evidence="2">
    <location>
        <position position="1"/>
    </location>
</feature>
<name>A0A2M6XT02_9BACT</name>
<evidence type="ECO:0000313" key="3">
    <source>
        <dbReference type="Proteomes" id="UP000230586"/>
    </source>
</evidence>
<dbReference type="AlphaFoldDB" id="A0A2M6XT02"/>
<evidence type="ECO:0000256" key="1">
    <source>
        <dbReference type="SAM" id="MobiDB-lite"/>
    </source>
</evidence>
<gene>
    <name evidence="2" type="ORF">COT27_01415</name>
</gene>
<organism evidence="2 3">
    <name type="scientific">Candidatus Kuenenbacteria bacterium CG08_land_8_20_14_0_20_37_23</name>
    <dbReference type="NCBI Taxonomy" id="1974617"/>
    <lineage>
        <taxon>Bacteria</taxon>
        <taxon>Candidatus Kueneniibacteriota</taxon>
    </lineage>
</organism>
<comment type="caution">
    <text evidence="2">The sequence shown here is derived from an EMBL/GenBank/DDBJ whole genome shotgun (WGS) entry which is preliminary data.</text>
</comment>
<sequence length="918" mass="96879">SGFYSLASSTIVGNATTTGNFTANDTLFVKDGKVGIGEVTPSAMLHASTTDESTIGIIVEGSTGQTANLLQLQNGSQTFLSGFTAAGGLLMNISSSTALTVQDGSGNNVFVVNSSAPEVRIYNGDGNYLSLDHDGTDGVITASTGNINIGTAGNDIYIGAVGTASNLVFEETASILGQGGNGIILGQSGDYFDLSVAGVDYYFETILASSTNLILDASSTVDTMVVIKNSRNGDSGTGARLVVEGAITVASSTSIGYFYNNFGGGTPGQAAIATSGDVYIRGDFEVDGTAYLSGGTAWTQGDFAENVMVRGLTLGEVAYLWDDIFIDTSVTTSTTTDEFSGEIDEEWLVLPEAGDVVVVDPETPWQAIKNYEANSNQILGIVSTDPAGVLRGDLNRAGDARPLALSGTVPVKVSLENGPIKKGDLLTTASVPGYAMKATYADAGVLGIALEDYNIEQEIDNGQNGNSLAADLIADSLGEMEKEKNIREIRENQEEDSDQEELSEQITQLENSQIKKETKETVALATGKQILVLVSINNKIIHQRPARLADGLNSNSGITVIDNRDEQGVEVVDAGELEENKANIIYRPMTAYQGDLMVEGLVTIESGLIVREQLDVYGDLFVKGNVRVAGDMDIRKNLNLAGAFTVEFEYASNTMLLIGDAAGINGDGLIQKVMADIAVGEEEQIPSIGIVAEFIEGSRMARVAIGGAVSGFKHLQTGRRYYLADSAWELSVMLENENSSTTEGMILSSLMPAAPADYGEMIQVMGIARSATEILIMPSLDYTVVDNVTPLAAEKVINNYNYIINDSTGNQSDENTDNSTASEEIEIPATEDAVEDGASDNVDSQDQVEESAPGGTMENMENTESTESEQEVAAEETAVETPAETVEETAREQTVETAPEAPAVESASEAVVELVVEE</sequence>
<reference evidence="3" key="1">
    <citation type="submission" date="2017-09" db="EMBL/GenBank/DDBJ databases">
        <title>Depth-based differentiation of microbial function through sediment-hosted aquifers and enrichment of novel symbionts in the deep terrestrial subsurface.</title>
        <authorList>
            <person name="Probst A.J."/>
            <person name="Ladd B."/>
            <person name="Jarett J.K."/>
            <person name="Geller-Mcgrath D.E."/>
            <person name="Sieber C.M.K."/>
            <person name="Emerson J.B."/>
            <person name="Anantharaman K."/>
            <person name="Thomas B.C."/>
            <person name="Malmstrom R."/>
            <person name="Stieglmeier M."/>
            <person name="Klingl A."/>
            <person name="Woyke T."/>
            <person name="Ryan C.M."/>
            <person name="Banfield J.F."/>
        </authorList>
    </citation>
    <scope>NUCLEOTIDE SEQUENCE [LARGE SCALE GENOMIC DNA]</scope>
</reference>
<dbReference type="EMBL" id="PEXX01000027">
    <property type="protein sequence ID" value="PIU10766.1"/>
    <property type="molecule type" value="Genomic_DNA"/>
</dbReference>
<protein>
    <submittedName>
        <fullName evidence="2">Uncharacterized protein</fullName>
    </submittedName>
</protein>
<proteinExistence type="predicted"/>